<evidence type="ECO:0000256" key="6">
    <source>
        <dbReference type="ARBA" id="ARBA00037847"/>
    </source>
</evidence>
<keyword evidence="7" id="KW-0808">Transferase</keyword>
<gene>
    <name evidence="8" type="ORF">LSAT_V11C300130440</name>
</gene>
<keyword evidence="5 7" id="KW-0325">Glycoprotein</keyword>
<reference evidence="8 9" key="1">
    <citation type="journal article" date="2017" name="Nat. Commun.">
        <title>Genome assembly with in vitro proximity ligation data and whole-genome triplication in lettuce.</title>
        <authorList>
            <person name="Reyes-Chin-Wo S."/>
            <person name="Wang Z."/>
            <person name="Yang X."/>
            <person name="Kozik A."/>
            <person name="Arikit S."/>
            <person name="Song C."/>
            <person name="Xia L."/>
            <person name="Froenicke L."/>
            <person name="Lavelle D.O."/>
            <person name="Truco M.J."/>
            <person name="Xia R."/>
            <person name="Zhu S."/>
            <person name="Xu C."/>
            <person name="Xu H."/>
            <person name="Xu X."/>
            <person name="Cox K."/>
            <person name="Korf I."/>
            <person name="Meyers B.C."/>
            <person name="Michelmore R.W."/>
        </authorList>
    </citation>
    <scope>NUCLEOTIDE SEQUENCE [LARGE SCALE GENOMIC DNA]</scope>
    <source>
        <strain evidence="9">cv. Salinas</strain>
        <tissue evidence="8">Seedlings</tissue>
    </source>
</reference>
<keyword evidence="4 7" id="KW-0735">Signal-anchor</keyword>
<dbReference type="Gene3D" id="3.40.50.150">
    <property type="entry name" value="Vaccinia Virus protein VP39"/>
    <property type="match status" value="1"/>
</dbReference>
<accession>A0A9R1W474</accession>
<evidence type="ECO:0000313" key="8">
    <source>
        <dbReference type="EMBL" id="KAJ0216192.1"/>
    </source>
</evidence>
<dbReference type="EMBL" id="NBSK02000003">
    <property type="protein sequence ID" value="KAJ0216192.1"/>
    <property type="molecule type" value="Genomic_DNA"/>
</dbReference>
<dbReference type="GO" id="GO:0032259">
    <property type="term" value="P:methylation"/>
    <property type="evidence" value="ECO:0007669"/>
    <property type="project" value="UniProtKB-KW"/>
</dbReference>
<name>A0A9R1W474_LACSA</name>
<dbReference type="GO" id="GO:0016020">
    <property type="term" value="C:membrane"/>
    <property type="evidence" value="ECO:0007669"/>
    <property type="project" value="UniProtKB-SubCell"/>
</dbReference>
<comment type="subcellular location">
    <subcellularLocation>
        <location evidence="6">Endomembrane system</location>
        <topology evidence="6">Single-pass membrane protein</topology>
    </subcellularLocation>
    <subcellularLocation>
        <location evidence="1 7">Membrane</location>
        <topology evidence="1 7">Single-pass type II membrane protein</topology>
    </subcellularLocation>
</comment>
<proteinExistence type="inferred from homology"/>
<dbReference type="GO" id="GO:0008168">
    <property type="term" value="F:methyltransferase activity"/>
    <property type="evidence" value="ECO:0007669"/>
    <property type="project" value="UniProtKB-UniRule"/>
</dbReference>
<sequence>MLYVALQTCMHKVPTNVKERGSQWPEEWPARVQTPPYWLEKNPMGVLEKSTPTDFETDYERWKWVVSKTYISGLQIDWSNVRNVMDMRAVYGGFAAALKDLKLWVLNVVNVDSPDTLPIIYERGLFGVYHDWCESFSTYPRTYDLLHADYLFSNLKKRCKITPVIAEVDRIVRPGGKLIIRDESTTIGEIKNLLKTLHWKVHLIPSKNQERILSAKKSTWRPKTYAAPS</sequence>
<comment type="similarity">
    <text evidence="2 7">Belongs to the methyltransferase superfamily.</text>
</comment>
<evidence type="ECO:0000256" key="1">
    <source>
        <dbReference type="ARBA" id="ARBA00004606"/>
    </source>
</evidence>
<dbReference type="Pfam" id="PF03141">
    <property type="entry name" value="Methyltransf_29"/>
    <property type="match status" value="1"/>
</dbReference>
<dbReference type="InterPro" id="IPR029063">
    <property type="entry name" value="SAM-dependent_MTases_sf"/>
</dbReference>
<dbReference type="InterPro" id="IPR004159">
    <property type="entry name" value="Put_SAM_MeTrfase"/>
</dbReference>
<keyword evidence="4 7" id="KW-0812">Transmembrane</keyword>
<dbReference type="EC" id="2.1.1.-" evidence="7"/>
<evidence type="ECO:0000256" key="7">
    <source>
        <dbReference type="RuleBase" id="RU366043"/>
    </source>
</evidence>
<comment type="caution">
    <text evidence="8">The sequence shown here is derived from an EMBL/GenBank/DDBJ whole genome shotgun (WGS) entry which is preliminary data.</text>
</comment>
<evidence type="ECO:0000313" key="9">
    <source>
        <dbReference type="Proteomes" id="UP000235145"/>
    </source>
</evidence>
<evidence type="ECO:0000256" key="5">
    <source>
        <dbReference type="ARBA" id="ARBA00023180"/>
    </source>
</evidence>
<evidence type="ECO:0000256" key="2">
    <source>
        <dbReference type="ARBA" id="ARBA00008361"/>
    </source>
</evidence>
<protein>
    <recommendedName>
        <fullName evidence="7">Methyltransferase</fullName>
        <ecNumber evidence="7">2.1.1.-</ecNumber>
    </recommendedName>
</protein>
<dbReference type="PANTHER" id="PTHR10108">
    <property type="entry name" value="SAM-DEPENDENT METHYLTRANSFERASE"/>
    <property type="match status" value="1"/>
</dbReference>
<dbReference type="GO" id="GO:0012505">
    <property type="term" value="C:endomembrane system"/>
    <property type="evidence" value="ECO:0007669"/>
    <property type="project" value="UniProtKB-SubCell"/>
</dbReference>
<dbReference type="PANTHER" id="PTHR10108:SF1077">
    <property type="entry name" value="METHYLTRANSFERASE PMT27-RELATED"/>
    <property type="match status" value="1"/>
</dbReference>
<dbReference type="SUPFAM" id="SSF53335">
    <property type="entry name" value="S-adenosyl-L-methionine-dependent methyltransferases"/>
    <property type="match status" value="1"/>
</dbReference>
<evidence type="ECO:0000256" key="4">
    <source>
        <dbReference type="ARBA" id="ARBA00022968"/>
    </source>
</evidence>
<keyword evidence="3 7" id="KW-0489">Methyltransferase</keyword>
<dbReference type="AlphaFoldDB" id="A0A9R1W474"/>
<organism evidence="8 9">
    <name type="scientific">Lactuca sativa</name>
    <name type="common">Garden lettuce</name>
    <dbReference type="NCBI Taxonomy" id="4236"/>
    <lineage>
        <taxon>Eukaryota</taxon>
        <taxon>Viridiplantae</taxon>
        <taxon>Streptophyta</taxon>
        <taxon>Embryophyta</taxon>
        <taxon>Tracheophyta</taxon>
        <taxon>Spermatophyta</taxon>
        <taxon>Magnoliopsida</taxon>
        <taxon>eudicotyledons</taxon>
        <taxon>Gunneridae</taxon>
        <taxon>Pentapetalae</taxon>
        <taxon>asterids</taxon>
        <taxon>campanulids</taxon>
        <taxon>Asterales</taxon>
        <taxon>Asteraceae</taxon>
        <taxon>Cichorioideae</taxon>
        <taxon>Cichorieae</taxon>
        <taxon>Lactucinae</taxon>
        <taxon>Lactuca</taxon>
    </lineage>
</organism>
<keyword evidence="9" id="KW-1185">Reference proteome</keyword>
<dbReference type="Proteomes" id="UP000235145">
    <property type="component" value="Unassembled WGS sequence"/>
</dbReference>
<evidence type="ECO:0000256" key="3">
    <source>
        <dbReference type="ARBA" id="ARBA00022603"/>
    </source>
</evidence>